<reference evidence="3" key="1">
    <citation type="submission" date="2022-05" db="EMBL/GenBank/DDBJ databases">
        <authorList>
            <person name="Tuo L."/>
        </authorList>
    </citation>
    <scope>NUCLEOTIDE SEQUENCE</scope>
    <source>
        <strain evidence="3">BSK12Z-4</strain>
    </source>
</reference>
<evidence type="ECO:0000313" key="4">
    <source>
        <dbReference type="Proteomes" id="UP001139485"/>
    </source>
</evidence>
<dbReference type="EMBL" id="JAMOIL010000011">
    <property type="protein sequence ID" value="MCM0620642.1"/>
    <property type="molecule type" value="Genomic_DNA"/>
</dbReference>
<comment type="caution">
    <text evidence="3">The sequence shown here is derived from an EMBL/GenBank/DDBJ whole genome shotgun (WGS) entry which is preliminary data.</text>
</comment>
<evidence type="ECO:0000313" key="3">
    <source>
        <dbReference type="EMBL" id="MCM0620642.1"/>
    </source>
</evidence>
<sequence>MTALSDRPGGPGVDGRATHATRHHSGHRAQGWTAHLAPIGLEELVETAALLTRVDRKYVVPEQELPDLLAAVPERTRVLEIEGSRAFGYRSDYLDTPALDAFWLAGQGRRRRFKVRERTYLDTGTTYLEVKVPGPRGTNLKERVLRAHRGPLDDGEQQFLDERLRAARVPDHVRVEGLAPALVSSYRRTTLLLAGDEPGTDSRATLDTDLVWALPGAHASRLPVTDRVVVETKTGSTPSALDRLLWARGHRPVRISKFGTGLAALDPALPRLRWHRVLERDLGLPRR</sequence>
<dbReference type="AlphaFoldDB" id="A0A9X2D8B6"/>
<gene>
    <name evidence="3" type="ORF">M8330_10090</name>
</gene>
<feature type="domain" description="VTC" evidence="2">
    <location>
        <begin position="53"/>
        <end position="265"/>
    </location>
</feature>
<dbReference type="Proteomes" id="UP001139485">
    <property type="component" value="Unassembled WGS sequence"/>
</dbReference>
<organism evidence="3 4">
    <name type="scientific">Nocardioides bruguierae</name>
    <dbReference type="NCBI Taxonomy" id="2945102"/>
    <lineage>
        <taxon>Bacteria</taxon>
        <taxon>Bacillati</taxon>
        <taxon>Actinomycetota</taxon>
        <taxon>Actinomycetes</taxon>
        <taxon>Propionibacteriales</taxon>
        <taxon>Nocardioidaceae</taxon>
        <taxon>Nocardioides</taxon>
    </lineage>
</organism>
<name>A0A9X2D8B6_9ACTN</name>
<accession>A0A9X2D8B6</accession>
<evidence type="ECO:0000259" key="2">
    <source>
        <dbReference type="Pfam" id="PF09359"/>
    </source>
</evidence>
<protein>
    <submittedName>
        <fullName evidence="3">Polyphosphate polymerase domain-containing protein</fullName>
    </submittedName>
</protein>
<dbReference type="RefSeq" id="WP_250827223.1">
    <property type="nucleotide sequence ID" value="NZ_JAMOIL010000011.1"/>
</dbReference>
<keyword evidence="4" id="KW-1185">Reference proteome</keyword>
<feature type="region of interest" description="Disordered" evidence="1">
    <location>
        <begin position="1"/>
        <end position="29"/>
    </location>
</feature>
<dbReference type="InterPro" id="IPR018966">
    <property type="entry name" value="VTC_domain"/>
</dbReference>
<dbReference type="Pfam" id="PF09359">
    <property type="entry name" value="VTC"/>
    <property type="match status" value="1"/>
</dbReference>
<dbReference type="CDD" id="cd07750">
    <property type="entry name" value="PolyPPase_VTC_like"/>
    <property type="match status" value="1"/>
</dbReference>
<proteinExistence type="predicted"/>
<evidence type="ECO:0000256" key="1">
    <source>
        <dbReference type="SAM" id="MobiDB-lite"/>
    </source>
</evidence>